<dbReference type="Gene3D" id="1.10.3720.10">
    <property type="entry name" value="MetI-like"/>
    <property type="match status" value="1"/>
</dbReference>
<dbReference type="InterPro" id="IPR035906">
    <property type="entry name" value="MetI-like_sf"/>
</dbReference>
<dbReference type="GO" id="GO:0055085">
    <property type="term" value="P:transmembrane transport"/>
    <property type="evidence" value="ECO:0007669"/>
    <property type="project" value="InterPro"/>
</dbReference>
<dbReference type="GO" id="GO:0005886">
    <property type="term" value="C:plasma membrane"/>
    <property type="evidence" value="ECO:0007669"/>
    <property type="project" value="UniProtKB-SubCell"/>
</dbReference>
<dbReference type="PANTHER" id="PTHR30193:SF37">
    <property type="entry name" value="INNER MEMBRANE ABC TRANSPORTER PERMEASE PROTEIN YCJO"/>
    <property type="match status" value="1"/>
</dbReference>
<sequence>MKKKLTPAARKRGVVGWLLNAPYLVYSLVFFLIPLIWAAWLSTMEWNLMSKQKNFVGIDNFAKLLTDRKVKAAFINSYRYLVPIVIICFICGLIVALLVSQLPEKIKGFVAVLFFIPYLTSGVATSVFVKYLFNYNSVLNVFLRDHFQLNINWLTDQRFAFSIMVGIVVWKMSGYYALFILSGIESIGADVNEACALDGSHGFHKLIHVTLPMIMPTLSTVIVLATGLAFGIFTEPFLLTGGGPNLSTTSWQLEIYNTSFTRFQSGYGAAMAIAAAVQIFITLRVINFGTDKLNKRFGF</sequence>
<feature type="domain" description="ABC transmembrane type-1" evidence="8">
    <location>
        <begin position="74"/>
        <end position="290"/>
    </location>
</feature>
<evidence type="ECO:0000313" key="10">
    <source>
        <dbReference type="Proteomes" id="UP001198200"/>
    </source>
</evidence>
<evidence type="ECO:0000259" key="8">
    <source>
        <dbReference type="PROSITE" id="PS50928"/>
    </source>
</evidence>
<dbReference type="RefSeq" id="WP_118614127.1">
    <property type="nucleotide sequence ID" value="NZ_JAJEQN010000019.1"/>
</dbReference>
<keyword evidence="3" id="KW-1003">Cell membrane</keyword>
<keyword evidence="5 7" id="KW-1133">Transmembrane helix</keyword>
<dbReference type="CDD" id="cd06261">
    <property type="entry name" value="TM_PBP2"/>
    <property type="match status" value="1"/>
</dbReference>
<reference evidence="9 10" key="1">
    <citation type="submission" date="2021-10" db="EMBL/GenBank/DDBJ databases">
        <title>Anaerobic single-cell dispensing facilitates the cultivation of human gut bacteria.</title>
        <authorList>
            <person name="Afrizal A."/>
        </authorList>
    </citation>
    <scope>NUCLEOTIDE SEQUENCE [LARGE SCALE GENOMIC DNA]</scope>
    <source>
        <strain evidence="9 10">CLA-AA-H224</strain>
    </source>
</reference>
<feature type="transmembrane region" description="Helical" evidence="7">
    <location>
        <begin position="21"/>
        <end position="40"/>
    </location>
</feature>
<dbReference type="SUPFAM" id="SSF161098">
    <property type="entry name" value="MetI-like"/>
    <property type="match status" value="1"/>
</dbReference>
<evidence type="ECO:0000256" key="6">
    <source>
        <dbReference type="ARBA" id="ARBA00023136"/>
    </source>
</evidence>
<dbReference type="InterPro" id="IPR051393">
    <property type="entry name" value="ABC_transporter_permease"/>
</dbReference>
<dbReference type="Pfam" id="PF00528">
    <property type="entry name" value="BPD_transp_1"/>
    <property type="match status" value="1"/>
</dbReference>
<dbReference type="PROSITE" id="PS50928">
    <property type="entry name" value="ABC_TM1"/>
    <property type="match status" value="1"/>
</dbReference>
<comment type="subcellular location">
    <subcellularLocation>
        <location evidence="1 7">Cell membrane</location>
        <topology evidence="1 7">Multi-pass membrane protein</topology>
    </subcellularLocation>
</comment>
<proteinExistence type="inferred from homology"/>
<feature type="transmembrane region" description="Helical" evidence="7">
    <location>
        <begin position="159"/>
        <end position="181"/>
    </location>
</feature>
<evidence type="ECO:0000256" key="5">
    <source>
        <dbReference type="ARBA" id="ARBA00022989"/>
    </source>
</evidence>
<keyword evidence="2 7" id="KW-0813">Transport</keyword>
<feature type="transmembrane region" description="Helical" evidence="7">
    <location>
        <begin position="266"/>
        <end position="286"/>
    </location>
</feature>
<evidence type="ECO:0000313" key="9">
    <source>
        <dbReference type="EMBL" id="MCC2221722.1"/>
    </source>
</evidence>
<comment type="caution">
    <text evidence="9">The sequence shown here is derived from an EMBL/GenBank/DDBJ whole genome shotgun (WGS) entry which is preliminary data.</text>
</comment>
<dbReference type="PANTHER" id="PTHR30193">
    <property type="entry name" value="ABC TRANSPORTER PERMEASE PROTEIN"/>
    <property type="match status" value="1"/>
</dbReference>
<feature type="transmembrane region" description="Helical" evidence="7">
    <location>
        <begin position="80"/>
        <end position="99"/>
    </location>
</feature>
<evidence type="ECO:0000256" key="2">
    <source>
        <dbReference type="ARBA" id="ARBA00022448"/>
    </source>
</evidence>
<organism evidence="9 10">
    <name type="scientific">Anthropogastromicrobium aceti</name>
    <dbReference type="NCBI Taxonomy" id="2981768"/>
    <lineage>
        <taxon>Bacteria</taxon>
        <taxon>Bacillati</taxon>
        <taxon>Bacillota</taxon>
        <taxon>Clostridia</taxon>
        <taxon>Lachnospirales</taxon>
        <taxon>Lachnospiraceae</taxon>
        <taxon>Anthropogastromicrobium</taxon>
    </lineage>
</organism>
<gene>
    <name evidence="9" type="ORF">LKD48_08765</name>
</gene>
<evidence type="ECO:0000256" key="4">
    <source>
        <dbReference type="ARBA" id="ARBA00022692"/>
    </source>
</evidence>
<feature type="transmembrane region" description="Helical" evidence="7">
    <location>
        <begin position="213"/>
        <end position="233"/>
    </location>
</feature>
<name>A0AAE3E3W1_9FIRM</name>
<keyword evidence="6 7" id="KW-0472">Membrane</keyword>
<keyword evidence="10" id="KW-1185">Reference proteome</keyword>
<feature type="transmembrane region" description="Helical" evidence="7">
    <location>
        <begin position="111"/>
        <end position="133"/>
    </location>
</feature>
<dbReference type="InterPro" id="IPR000515">
    <property type="entry name" value="MetI-like"/>
</dbReference>
<comment type="similarity">
    <text evidence="7">Belongs to the binding-protein-dependent transport system permease family.</text>
</comment>
<evidence type="ECO:0000256" key="7">
    <source>
        <dbReference type="RuleBase" id="RU363032"/>
    </source>
</evidence>
<evidence type="ECO:0000256" key="3">
    <source>
        <dbReference type="ARBA" id="ARBA00022475"/>
    </source>
</evidence>
<dbReference type="EMBL" id="JAJEQN010000019">
    <property type="protein sequence ID" value="MCC2221722.1"/>
    <property type="molecule type" value="Genomic_DNA"/>
</dbReference>
<accession>A0AAE3E3W1</accession>
<dbReference type="Proteomes" id="UP001198200">
    <property type="component" value="Unassembled WGS sequence"/>
</dbReference>
<keyword evidence="4 7" id="KW-0812">Transmembrane</keyword>
<dbReference type="AlphaFoldDB" id="A0AAE3E3W1"/>
<evidence type="ECO:0000256" key="1">
    <source>
        <dbReference type="ARBA" id="ARBA00004651"/>
    </source>
</evidence>
<protein>
    <submittedName>
        <fullName evidence="9">Sugar ABC transporter permease</fullName>
    </submittedName>
</protein>